<organism evidence="2 3">
    <name type="scientific">Paenibacillus agaridevorans</name>
    <dbReference type="NCBI Taxonomy" id="171404"/>
    <lineage>
        <taxon>Bacteria</taxon>
        <taxon>Bacillati</taxon>
        <taxon>Bacillota</taxon>
        <taxon>Bacilli</taxon>
        <taxon>Bacillales</taxon>
        <taxon>Paenibacillaceae</taxon>
        <taxon>Paenibacillus</taxon>
    </lineage>
</organism>
<reference evidence="2 3" key="1">
    <citation type="submission" date="2017-08" db="EMBL/GenBank/DDBJ databases">
        <title>Substantial Increase in Enzyme Production by Combined Drug-Resistance Mutations in Paenibacillus agaridevorans.</title>
        <authorList>
            <person name="Tanaka Y."/>
            <person name="Funane K."/>
            <person name="Hosaka T."/>
            <person name="Shiwa Y."/>
            <person name="Fujita N."/>
            <person name="Miyazaki T."/>
            <person name="Yoshikawa H."/>
            <person name="Murakami K."/>
            <person name="Kasahara K."/>
            <person name="Inaoka T."/>
            <person name="Hiraga Y."/>
            <person name="Ochi K."/>
        </authorList>
    </citation>
    <scope>NUCLEOTIDE SEQUENCE [LARGE SCALE GENOMIC DNA]</scope>
    <source>
        <strain evidence="2 3">T-3040</strain>
    </source>
</reference>
<dbReference type="EMBL" id="BDQX01000384">
    <property type="protein sequence ID" value="GBG11152.1"/>
    <property type="molecule type" value="Genomic_DNA"/>
</dbReference>
<sequence>MEADGGAGASAGVGAGVGASASAGVGARDGADPWVFSQTVQQLCKNTQFR</sequence>
<evidence type="ECO:0000313" key="2">
    <source>
        <dbReference type="EMBL" id="GBG11152.1"/>
    </source>
</evidence>
<accession>A0A2R5EWR8</accession>
<feature type="compositionally biased region" description="Gly residues" evidence="1">
    <location>
        <begin position="1"/>
        <end position="17"/>
    </location>
</feature>
<evidence type="ECO:0000256" key="1">
    <source>
        <dbReference type="SAM" id="MobiDB-lite"/>
    </source>
</evidence>
<name>A0A2R5EWR8_9BACL</name>
<gene>
    <name evidence="2" type="ORF">PAT3040_05940</name>
</gene>
<proteinExistence type="predicted"/>
<dbReference type="Proteomes" id="UP000245202">
    <property type="component" value="Unassembled WGS sequence"/>
</dbReference>
<feature type="compositionally biased region" description="Low complexity" evidence="1">
    <location>
        <begin position="18"/>
        <end position="28"/>
    </location>
</feature>
<keyword evidence="3" id="KW-1185">Reference proteome</keyword>
<protein>
    <submittedName>
        <fullName evidence="2">Uncharacterized protein</fullName>
    </submittedName>
</protein>
<dbReference type="AlphaFoldDB" id="A0A2R5EWR8"/>
<evidence type="ECO:0000313" key="3">
    <source>
        <dbReference type="Proteomes" id="UP000245202"/>
    </source>
</evidence>
<comment type="caution">
    <text evidence="2">The sequence shown here is derived from an EMBL/GenBank/DDBJ whole genome shotgun (WGS) entry which is preliminary data.</text>
</comment>
<feature type="region of interest" description="Disordered" evidence="1">
    <location>
        <begin position="1"/>
        <end position="31"/>
    </location>
</feature>